<reference evidence="1" key="1">
    <citation type="submission" date="2020-05" db="EMBL/GenBank/DDBJ databases">
        <title>Mycena genomes resolve the evolution of fungal bioluminescence.</title>
        <authorList>
            <person name="Tsai I.J."/>
        </authorList>
    </citation>
    <scope>NUCLEOTIDE SEQUENCE</scope>
    <source>
        <strain evidence="1">CCC161011</strain>
    </source>
</reference>
<protein>
    <recommendedName>
        <fullName evidence="3">F-box domain-containing protein</fullName>
    </recommendedName>
</protein>
<evidence type="ECO:0008006" key="3">
    <source>
        <dbReference type="Google" id="ProtNLM"/>
    </source>
</evidence>
<dbReference type="EMBL" id="JACAZI010000007">
    <property type="protein sequence ID" value="KAF7356468.1"/>
    <property type="molecule type" value="Genomic_DNA"/>
</dbReference>
<dbReference type="Proteomes" id="UP000620124">
    <property type="component" value="Unassembled WGS sequence"/>
</dbReference>
<dbReference type="OrthoDB" id="2993888at2759"/>
<gene>
    <name evidence="1" type="ORF">MVEN_00979900</name>
</gene>
<accession>A0A8H6YB24</accession>
<evidence type="ECO:0000313" key="2">
    <source>
        <dbReference type="Proteomes" id="UP000620124"/>
    </source>
</evidence>
<name>A0A8H6YB24_9AGAR</name>
<organism evidence="1 2">
    <name type="scientific">Mycena venus</name>
    <dbReference type="NCBI Taxonomy" id="2733690"/>
    <lineage>
        <taxon>Eukaryota</taxon>
        <taxon>Fungi</taxon>
        <taxon>Dikarya</taxon>
        <taxon>Basidiomycota</taxon>
        <taxon>Agaricomycotina</taxon>
        <taxon>Agaricomycetes</taxon>
        <taxon>Agaricomycetidae</taxon>
        <taxon>Agaricales</taxon>
        <taxon>Marasmiineae</taxon>
        <taxon>Mycenaceae</taxon>
        <taxon>Mycena</taxon>
    </lineage>
</organism>
<proteinExistence type="predicted"/>
<keyword evidence="2" id="KW-1185">Reference proteome</keyword>
<comment type="caution">
    <text evidence="1">The sequence shown here is derived from an EMBL/GenBank/DDBJ whole genome shotgun (WGS) entry which is preliminary data.</text>
</comment>
<dbReference type="AlphaFoldDB" id="A0A8H6YB24"/>
<sequence>MLARSKMASLVVRVDLREDYENSPEPILLEHTSRLGTLDIFSPQLQLAAFMANLEHADAAPRLQHMKIVNIDEDNLGEGGMWLPTNLFRRREVIESRKTLQDLRLHLESCAFPWDSAWYSNLTHLHLGDISRTQRPTTETFLAILVDSPNLETLTLVYSCPTMGRPFPVQLRNLTLLTIDDSTSLCYHLLRCLVVPPSAIINISSIIVPEYDLKLTKIIYQDLIPVLSQDLPPNMYDSVRIDYINGFAYSFFHSARQEWSRKLQIDAAWGKDWWPALGSTAAVRDHLDFSTVTTLHLRCMPDVPLPPFESEDEVDYFYATLSLWDTMGRNLTRVRTLHLHNSLPGPWLEFLLTQAMFLIGVSHFKSPFYVPTSDSGLPFRGPDGTLTHAWPGLRCLALHNIDLDLCGDVLRALLWARREGGAPIQQLDIEECPGISTHDLEHFGPYADVLYDGVVQERERPKTHEEAESLRSDSIGIFVRLVESRNDSQSFHTQPYGQTLKLASGSL</sequence>
<evidence type="ECO:0000313" key="1">
    <source>
        <dbReference type="EMBL" id="KAF7356468.1"/>
    </source>
</evidence>